<dbReference type="SUPFAM" id="SSF46785">
    <property type="entry name" value="Winged helix' DNA-binding domain"/>
    <property type="match status" value="2"/>
</dbReference>
<organism evidence="6 7">
    <name type="scientific">Ruoffia halotolerans</name>
    <dbReference type="NCBI Taxonomy" id="2748684"/>
    <lineage>
        <taxon>Bacteria</taxon>
        <taxon>Bacillati</taxon>
        <taxon>Bacillota</taxon>
        <taxon>Bacilli</taxon>
        <taxon>Lactobacillales</taxon>
        <taxon>Aerococcaceae</taxon>
        <taxon>Ruoffia</taxon>
    </lineage>
</organism>
<dbReference type="InterPro" id="IPR036390">
    <property type="entry name" value="WH_DNA-bd_sf"/>
</dbReference>
<dbReference type="NCBIfam" id="TIGR00281">
    <property type="entry name" value="SMC-Scp complex subunit ScpB"/>
    <property type="match status" value="1"/>
</dbReference>
<evidence type="ECO:0000313" key="7">
    <source>
        <dbReference type="Proteomes" id="UP000571018"/>
    </source>
</evidence>
<comment type="subcellular location">
    <subcellularLocation>
        <location evidence="5">Cytoplasm</location>
    </subcellularLocation>
    <text evidence="5">Associated with two foci at the outer edges of the nucleoid region in young cells, and at four foci within both cell halves in older cells.</text>
</comment>
<reference evidence="6 7" key="1">
    <citation type="submission" date="2020-06" db="EMBL/GenBank/DDBJ databases">
        <title>Reclassification of Facklamia ignava, Facklamia soureckii and Facklami tabacinasalis as Falseniella iganva gen. nov., comb. nov., Hutsoniella ignava gen. nov., comb. nov., and Ruoffia tabacinasalis gen. nov., comb. nov and description of Ruoffia haltotolerans sp. nov., isolated from hypersaline Inland Sea of Qatar.</title>
        <authorList>
            <person name="Fotedar R."/>
            <person name="Sankaranarayanan K."/>
            <person name="Lawson P."/>
            <person name="Caldwell M."/>
            <person name="Zeyara A."/>
            <person name="Al Malki A."/>
            <person name="Ali M."/>
        </authorList>
    </citation>
    <scope>NUCLEOTIDE SEQUENCE [LARGE SCALE GENOMIC DNA]</scope>
    <source>
        <strain evidence="6 7">INB8</strain>
    </source>
</reference>
<keyword evidence="4 5" id="KW-0131">Cell cycle</keyword>
<dbReference type="HAMAP" id="MF_01804">
    <property type="entry name" value="ScpB"/>
    <property type="match status" value="1"/>
</dbReference>
<comment type="subunit">
    <text evidence="5">Homodimer. Homodimerization may be required to stabilize the binding of ScpA to the Smc head domains. Component of a cohesin-like complex composed of ScpA, ScpB and the Smc homodimer, in which ScpA and ScpB bind to the head domain of Smc. The presence of the three proteins is required for the association of the complex with DNA.</text>
</comment>
<comment type="function">
    <text evidence="5">Participates in chromosomal partition during cell division. May act via the formation of a condensin-like complex containing Smc and ScpA that pull DNA away from mid-cell into both cell halves.</text>
</comment>
<dbReference type="GO" id="GO:0051301">
    <property type="term" value="P:cell division"/>
    <property type="evidence" value="ECO:0007669"/>
    <property type="project" value="UniProtKB-KW"/>
</dbReference>
<evidence type="ECO:0000256" key="4">
    <source>
        <dbReference type="ARBA" id="ARBA00023306"/>
    </source>
</evidence>
<evidence type="ECO:0000256" key="2">
    <source>
        <dbReference type="ARBA" id="ARBA00022618"/>
    </source>
</evidence>
<evidence type="ECO:0000313" key="6">
    <source>
        <dbReference type="EMBL" id="MBA5729356.1"/>
    </source>
</evidence>
<dbReference type="InterPro" id="IPR005234">
    <property type="entry name" value="ScpB_csome_segregation"/>
</dbReference>
<dbReference type="GO" id="GO:0051304">
    <property type="term" value="P:chromosome separation"/>
    <property type="evidence" value="ECO:0007669"/>
    <property type="project" value="InterPro"/>
</dbReference>
<name>A0A839A541_9LACT</name>
<dbReference type="Gene3D" id="1.10.10.10">
    <property type="entry name" value="Winged helix-like DNA-binding domain superfamily/Winged helix DNA-binding domain"/>
    <property type="match status" value="2"/>
</dbReference>
<dbReference type="Pfam" id="PF04079">
    <property type="entry name" value="SMC_ScpB"/>
    <property type="match status" value="1"/>
</dbReference>
<keyword evidence="7" id="KW-1185">Reference proteome</keyword>
<comment type="similarity">
    <text evidence="5">Belongs to the ScpB family.</text>
</comment>
<gene>
    <name evidence="5 6" type="primary">scpB</name>
    <name evidence="6" type="ORF">HW423_06120</name>
</gene>
<dbReference type="PIRSF" id="PIRSF019345">
    <property type="entry name" value="ScpB"/>
    <property type="match status" value="1"/>
</dbReference>
<dbReference type="EMBL" id="JACAOA010000013">
    <property type="protein sequence ID" value="MBA5729356.1"/>
    <property type="molecule type" value="Genomic_DNA"/>
</dbReference>
<keyword evidence="1 5" id="KW-0963">Cytoplasm</keyword>
<dbReference type="AlphaFoldDB" id="A0A839A541"/>
<dbReference type="PANTHER" id="PTHR34298">
    <property type="entry name" value="SEGREGATION AND CONDENSATION PROTEIN B"/>
    <property type="match status" value="1"/>
</dbReference>
<evidence type="ECO:0000256" key="5">
    <source>
        <dbReference type="HAMAP-Rule" id="MF_01804"/>
    </source>
</evidence>
<dbReference type="GO" id="GO:0005737">
    <property type="term" value="C:cytoplasm"/>
    <property type="evidence" value="ECO:0007669"/>
    <property type="project" value="UniProtKB-SubCell"/>
</dbReference>
<comment type="caution">
    <text evidence="6">The sequence shown here is derived from an EMBL/GenBank/DDBJ whole genome shotgun (WGS) entry which is preliminary data.</text>
</comment>
<dbReference type="RefSeq" id="WP_218931054.1">
    <property type="nucleotide sequence ID" value="NZ_JACAOA010000013.1"/>
</dbReference>
<accession>A0A839A541</accession>
<keyword evidence="2 5" id="KW-0132">Cell division</keyword>
<dbReference type="PANTHER" id="PTHR34298:SF2">
    <property type="entry name" value="SEGREGATION AND CONDENSATION PROTEIN B"/>
    <property type="match status" value="1"/>
</dbReference>
<keyword evidence="3 5" id="KW-0159">Chromosome partition</keyword>
<evidence type="ECO:0000256" key="3">
    <source>
        <dbReference type="ARBA" id="ARBA00022829"/>
    </source>
</evidence>
<dbReference type="InterPro" id="IPR036388">
    <property type="entry name" value="WH-like_DNA-bd_sf"/>
</dbReference>
<evidence type="ECO:0000256" key="1">
    <source>
        <dbReference type="ARBA" id="ARBA00022490"/>
    </source>
</evidence>
<dbReference type="Proteomes" id="UP000571018">
    <property type="component" value="Unassembled WGS sequence"/>
</dbReference>
<protein>
    <recommendedName>
        <fullName evidence="5">Segregation and condensation protein B</fullName>
    </recommendedName>
</protein>
<sequence length="202" mass="23085">MNELIKRVFGILFVAGDDGVSRQELAQSLEEPISSIDDCLEQLKLNFQTDDSSALEVVNFNQRYRLITKKELAKDVEKYAQAPFSQNLTRASIETLSIVAYRQPITRMAIDEIRGVSSSSLIQKLISRDLIKEIGRIEAPGRPVLYGVTDYFMDYFGLKTLEDLPEIEPIALNAELSSEELFDLKEWPIELYDEENNQNEDE</sequence>
<dbReference type="GO" id="GO:0006260">
    <property type="term" value="P:DNA replication"/>
    <property type="evidence" value="ECO:0007669"/>
    <property type="project" value="UniProtKB-UniRule"/>
</dbReference>
<proteinExistence type="inferred from homology"/>